<feature type="transmembrane region" description="Helical" evidence="1">
    <location>
        <begin position="38"/>
        <end position="58"/>
    </location>
</feature>
<gene>
    <name evidence="2" type="ORF">F4Y08_06100</name>
</gene>
<dbReference type="EMBL" id="VXPY01000037">
    <property type="protein sequence ID" value="MYD89898.1"/>
    <property type="molecule type" value="Genomic_DNA"/>
</dbReference>
<accession>A0A6B1DRI9</accession>
<protein>
    <submittedName>
        <fullName evidence="2">Uncharacterized protein</fullName>
    </submittedName>
</protein>
<sequence length="63" mass="6738">MHRPTGVPWLRTFLVLSVAMVLIMAITLRNSFASGREIVVLTGVVLVLAALCTWIISIGSGAD</sequence>
<keyword evidence="1" id="KW-0812">Transmembrane</keyword>
<proteinExistence type="predicted"/>
<evidence type="ECO:0000256" key="1">
    <source>
        <dbReference type="SAM" id="Phobius"/>
    </source>
</evidence>
<feature type="transmembrane region" description="Helical" evidence="1">
    <location>
        <begin position="6"/>
        <end position="26"/>
    </location>
</feature>
<dbReference type="AlphaFoldDB" id="A0A6B1DRI9"/>
<evidence type="ECO:0000313" key="2">
    <source>
        <dbReference type="EMBL" id="MYD89898.1"/>
    </source>
</evidence>
<keyword evidence="1" id="KW-0472">Membrane</keyword>
<name>A0A6B1DRI9_9CHLR</name>
<keyword evidence="1" id="KW-1133">Transmembrane helix</keyword>
<organism evidence="2">
    <name type="scientific">Caldilineaceae bacterium SB0662_bin_9</name>
    <dbReference type="NCBI Taxonomy" id="2605258"/>
    <lineage>
        <taxon>Bacteria</taxon>
        <taxon>Bacillati</taxon>
        <taxon>Chloroflexota</taxon>
        <taxon>Caldilineae</taxon>
        <taxon>Caldilineales</taxon>
        <taxon>Caldilineaceae</taxon>
    </lineage>
</organism>
<reference evidence="2" key="1">
    <citation type="submission" date="2019-09" db="EMBL/GenBank/DDBJ databases">
        <title>Characterisation of the sponge microbiome using genome-centric metagenomics.</title>
        <authorList>
            <person name="Engelberts J.P."/>
            <person name="Robbins S.J."/>
            <person name="De Goeij J.M."/>
            <person name="Aranda M."/>
            <person name="Bell S.C."/>
            <person name="Webster N.S."/>
        </authorList>
    </citation>
    <scope>NUCLEOTIDE SEQUENCE</scope>
    <source>
        <strain evidence="2">SB0662_bin_9</strain>
    </source>
</reference>
<comment type="caution">
    <text evidence="2">The sequence shown here is derived from an EMBL/GenBank/DDBJ whole genome shotgun (WGS) entry which is preliminary data.</text>
</comment>